<organism evidence="1 2">
    <name type="scientific">Pyruvatibacter mobilis</name>
    <dbReference type="NCBI Taxonomy" id="1712261"/>
    <lineage>
        <taxon>Bacteria</taxon>
        <taxon>Pseudomonadati</taxon>
        <taxon>Pseudomonadota</taxon>
        <taxon>Alphaproteobacteria</taxon>
        <taxon>Hyphomicrobiales</taxon>
        <taxon>Parvibaculaceae</taxon>
        <taxon>Pyruvatibacter</taxon>
    </lineage>
</organism>
<dbReference type="GeneID" id="300653495"/>
<dbReference type="EMBL" id="WXYQ01000001">
    <property type="protein sequence ID" value="NBG94516.1"/>
    <property type="molecule type" value="Genomic_DNA"/>
</dbReference>
<gene>
    <name evidence="1" type="ORF">GTQ45_02060</name>
</gene>
<keyword evidence="2" id="KW-1185">Reference proteome</keyword>
<dbReference type="OrthoDB" id="7274689at2"/>
<reference evidence="1 2" key="1">
    <citation type="journal article" date="2016" name="Int. J. Syst. Evol. Microbiol.">
        <title>Pyruvatibacter mobilis gen. nov., sp. nov., a marine bacterium from the culture broth of Picochlorum sp. 122.</title>
        <authorList>
            <person name="Wang G."/>
            <person name="Tang M."/>
            <person name="Wu H."/>
            <person name="Dai S."/>
            <person name="Li T."/>
            <person name="Chen C."/>
            <person name="He H."/>
            <person name="Fan J."/>
            <person name="Xiang W."/>
            <person name="Li X."/>
        </authorList>
    </citation>
    <scope>NUCLEOTIDE SEQUENCE [LARGE SCALE GENOMIC DNA]</scope>
    <source>
        <strain evidence="1 2">GYP-11</strain>
    </source>
</reference>
<sequence>MINPEPTTFDLIEAAACIWETYLETLREEHERGGGPYTDFVEAHGYATTRAAVIDPALATACHKAFAEAMNAGRYDGPFDWDWCPEFFAKCVLMDADTIRLRDDWQVRAAAITTL</sequence>
<proteinExistence type="predicted"/>
<comment type="caution">
    <text evidence="1">The sequence shown here is derived from an EMBL/GenBank/DDBJ whole genome shotgun (WGS) entry which is preliminary data.</text>
</comment>
<name>A0A845Q8T4_9HYPH</name>
<accession>A0A845Q8T4</accession>
<evidence type="ECO:0000313" key="2">
    <source>
        <dbReference type="Proteomes" id="UP000470384"/>
    </source>
</evidence>
<dbReference type="AlphaFoldDB" id="A0A845Q8T4"/>
<dbReference type="Proteomes" id="UP000470384">
    <property type="component" value="Unassembled WGS sequence"/>
</dbReference>
<dbReference type="RefSeq" id="WP_160586605.1">
    <property type="nucleotide sequence ID" value="NZ_BMHN01000001.1"/>
</dbReference>
<evidence type="ECO:0000313" key="1">
    <source>
        <dbReference type="EMBL" id="NBG94516.1"/>
    </source>
</evidence>
<protein>
    <submittedName>
        <fullName evidence="1">Uncharacterized protein</fullName>
    </submittedName>
</protein>